<dbReference type="EMBL" id="JBHRZI010000023">
    <property type="protein sequence ID" value="MFC3895308.1"/>
    <property type="molecule type" value="Genomic_DNA"/>
</dbReference>
<dbReference type="PANTHER" id="PTHR31956">
    <property type="entry name" value="NON-SPECIFIC PHOSPHOLIPASE C4-RELATED"/>
    <property type="match status" value="1"/>
</dbReference>
<accession>A0ABV8BZZ2</accession>
<dbReference type="CDD" id="cd16013">
    <property type="entry name" value="AcpA"/>
    <property type="match status" value="1"/>
</dbReference>
<keyword evidence="1" id="KW-0378">Hydrolase</keyword>
<keyword evidence="4" id="KW-1185">Reference proteome</keyword>
<proteinExistence type="predicted"/>
<dbReference type="InterPro" id="IPR017850">
    <property type="entry name" value="Alkaline_phosphatase_core_sf"/>
</dbReference>
<dbReference type="RefSeq" id="WP_382376855.1">
    <property type="nucleotide sequence ID" value="NZ_JBHRZI010000023.1"/>
</dbReference>
<gene>
    <name evidence="3" type="ORF">ACFOWZ_27840</name>
</gene>
<dbReference type="Pfam" id="PF04185">
    <property type="entry name" value="Phosphoesterase"/>
    <property type="match status" value="1"/>
</dbReference>
<reference evidence="4" key="1">
    <citation type="journal article" date="2019" name="Int. J. Syst. Evol. Microbiol.">
        <title>The Global Catalogue of Microorganisms (GCM) 10K type strain sequencing project: providing services to taxonomists for standard genome sequencing and annotation.</title>
        <authorList>
            <consortium name="The Broad Institute Genomics Platform"/>
            <consortium name="The Broad Institute Genome Sequencing Center for Infectious Disease"/>
            <person name="Wu L."/>
            <person name="Ma J."/>
        </authorList>
    </citation>
    <scope>NUCLEOTIDE SEQUENCE [LARGE SCALE GENOMIC DNA]</scope>
    <source>
        <strain evidence="4">CGMCC 4.7405</strain>
    </source>
</reference>
<protein>
    <submittedName>
        <fullName evidence="3">Alkaline phosphatase family protein</fullName>
    </submittedName>
</protein>
<dbReference type="PANTHER" id="PTHR31956:SF1">
    <property type="entry name" value="NON-SPECIFIC PHOSPHOLIPASE C1"/>
    <property type="match status" value="1"/>
</dbReference>
<organism evidence="3 4">
    <name type="scientific">Lentzea rhizosphaerae</name>
    <dbReference type="NCBI Taxonomy" id="2041025"/>
    <lineage>
        <taxon>Bacteria</taxon>
        <taxon>Bacillati</taxon>
        <taxon>Actinomycetota</taxon>
        <taxon>Actinomycetes</taxon>
        <taxon>Pseudonocardiales</taxon>
        <taxon>Pseudonocardiaceae</taxon>
        <taxon>Lentzea</taxon>
    </lineage>
</organism>
<evidence type="ECO:0000256" key="1">
    <source>
        <dbReference type="ARBA" id="ARBA00022801"/>
    </source>
</evidence>
<keyword evidence="2" id="KW-0843">Virulence</keyword>
<name>A0ABV8BZZ2_9PSEU</name>
<comment type="caution">
    <text evidence="3">The sequence shown here is derived from an EMBL/GenBank/DDBJ whole genome shotgun (WGS) entry which is preliminary data.</text>
</comment>
<evidence type="ECO:0000313" key="3">
    <source>
        <dbReference type="EMBL" id="MFC3895308.1"/>
    </source>
</evidence>
<dbReference type="Proteomes" id="UP001595690">
    <property type="component" value="Unassembled WGS sequence"/>
</dbReference>
<dbReference type="Gene3D" id="3.40.720.10">
    <property type="entry name" value="Alkaline Phosphatase, subunit A"/>
    <property type="match status" value="2"/>
</dbReference>
<evidence type="ECO:0000313" key="4">
    <source>
        <dbReference type="Proteomes" id="UP001595690"/>
    </source>
</evidence>
<dbReference type="InterPro" id="IPR007312">
    <property type="entry name" value="Phosphoesterase"/>
</dbReference>
<sequence length="460" mass="50434">MMRLLLVLGLLLGQPVVSPTTPIDHFVVLMQSNHSFDNYFGTYLGADGIPAGVCMPHNSDAPSSDRCVKPFRLGAQSPSDLDHLPSTQRAQYNQGRMDGFVEAYRKRGRDGTNAMGYYDRAELPFYWNFADRFTLFDRFFSSARGGNLFYWVTGQGPSGDVPTIFDRLQEKGVSWRFYVENYAKGEKARVPLLSFPRFSEDPGLASHIVDLGEYYRDLSAGTLPSVAYVVSSGSSENPPSRIQAGQELVRSMTSSLARSRYWSSSAFMVTWDGPGGFYDHVSPPQVDRGGYGFRVPALLMSAYARRGHVDHTEADHTAVLRFIEDNWGLEALGPRDARAANLFSAFDFSAPARPPELVGTLESAAPAGSKSGVVYVSYGVAVVIAAGCLGAGRVRRSSPAAATKRLLFGAKSTFGPSIGPNVLFAPKKMVVAAQRGRQSKHTVTRVCQGITERVRRRWKP</sequence>
<evidence type="ECO:0000256" key="2">
    <source>
        <dbReference type="ARBA" id="ARBA00023026"/>
    </source>
</evidence>